<dbReference type="EMBL" id="CAJNOI010007766">
    <property type="protein sequence ID" value="CAF1591687.1"/>
    <property type="molecule type" value="Genomic_DNA"/>
</dbReference>
<dbReference type="CDD" id="cd00051">
    <property type="entry name" value="EFh"/>
    <property type="match status" value="1"/>
</dbReference>
<dbReference type="Proteomes" id="UP000663891">
    <property type="component" value="Unassembled WGS sequence"/>
</dbReference>
<keyword evidence="2" id="KW-0519">Myristate</keyword>
<evidence type="ECO:0000256" key="4">
    <source>
        <dbReference type="ARBA" id="ARBA00022737"/>
    </source>
</evidence>
<dbReference type="EMBL" id="CAJNOM010008208">
    <property type="protein sequence ID" value="CAF1679008.1"/>
    <property type="molecule type" value="Genomic_DNA"/>
</dbReference>
<dbReference type="Pfam" id="PF13202">
    <property type="entry name" value="EF-hand_5"/>
    <property type="match status" value="1"/>
</dbReference>
<evidence type="ECO:0000256" key="5">
    <source>
        <dbReference type="ARBA" id="ARBA00022837"/>
    </source>
</evidence>
<dbReference type="PANTHER" id="PTHR23055">
    <property type="entry name" value="CALCIUM BINDING PROTEINS"/>
    <property type="match status" value="1"/>
</dbReference>
<evidence type="ECO:0000256" key="2">
    <source>
        <dbReference type="ARBA" id="ARBA00022707"/>
    </source>
</evidence>
<keyword evidence="12" id="KW-1185">Reference proteome</keyword>
<feature type="domain" description="EF-hand" evidence="7">
    <location>
        <begin position="62"/>
        <end position="97"/>
    </location>
</feature>
<evidence type="ECO:0000256" key="1">
    <source>
        <dbReference type="ARBA" id="ARBA00006049"/>
    </source>
</evidence>
<dbReference type="OrthoDB" id="191686at2759"/>
<dbReference type="Proteomes" id="UP000663832">
    <property type="component" value="Unassembled WGS sequence"/>
</dbReference>
<evidence type="ECO:0000313" key="8">
    <source>
        <dbReference type="EMBL" id="CAF1091153.1"/>
    </source>
</evidence>
<protein>
    <recommendedName>
        <fullName evidence="7">EF-hand domain-containing protein</fullName>
    </recommendedName>
</protein>
<dbReference type="SUPFAM" id="SSF47473">
    <property type="entry name" value="EF-hand"/>
    <property type="match status" value="1"/>
</dbReference>
<comment type="similarity">
    <text evidence="1">Belongs to the recoverin family.</text>
</comment>
<accession>A0A816GTP8</accession>
<dbReference type="SMART" id="SM00054">
    <property type="entry name" value="EFh"/>
    <property type="match status" value="3"/>
</dbReference>
<dbReference type="PROSITE" id="PS50222">
    <property type="entry name" value="EF_HAND_2"/>
    <property type="match status" value="3"/>
</dbReference>
<feature type="domain" description="EF-hand" evidence="7">
    <location>
        <begin position="98"/>
        <end position="133"/>
    </location>
</feature>
<dbReference type="PANTHER" id="PTHR23055:SF178">
    <property type="entry name" value="NEUROCALCIN HOMOLOG"/>
    <property type="match status" value="1"/>
</dbReference>
<evidence type="ECO:0000256" key="6">
    <source>
        <dbReference type="ARBA" id="ARBA00023288"/>
    </source>
</evidence>
<dbReference type="InterPro" id="IPR018247">
    <property type="entry name" value="EF_Hand_1_Ca_BS"/>
</dbReference>
<evidence type="ECO:0000313" key="9">
    <source>
        <dbReference type="EMBL" id="CAF1591687.1"/>
    </source>
</evidence>
<evidence type="ECO:0000313" key="11">
    <source>
        <dbReference type="EMBL" id="CAF3812458.1"/>
    </source>
</evidence>
<keyword evidence="3" id="KW-0479">Metal-binding</keyword>
<dbReference type="InterPro" id="IPR028846">
    <property type="entry name" value="Recoverin"/>
</dbReference>
<dbReference type="Pfam" id="PF13499">
    <property type="entry name" value="EF-hand_7"/>
    <property type="match status" value="1"/>
</dbReference>
<name>A0A816GTP8_9BILA</name>
<proteinExistence type="inferred from homology"/>
<dbReference type="Proteomes" id="UP000663881">
    <property type="component" value="Unassembled WGS sequence"/>
</dbReference>
<reference evidence="10" key="1">
    <citation type="submission" date="2021-02" db="EMBL/GenBank/DDBJ databases">
        <authorList>
            <person name="Nowell W R."/>
        </authorList>
    </citation>
    <scope>NUCLEOTIDE SEQUENCE</scope>
</reference>
<keyword evidence="4" id="KW-0677">Repeat</keyword>
<dbReference type="AlphaFoldDB" id="A0A816GTP8"/>
<evidence type="ECO:0000259" key="7">
    <source>
        <dbReference type="PROSITE" id="PS50222"/>
    </source>
</evidence>
<dbReference type="GO" id="GO:0005509">
    <property type="term" value="F:calcium ion binding"/>
    <property type="evidence" value="ECO:0007669"/>
    <property type="project" value="InterPro"/>
</dbReference>
<organism evidence="10 12">
    <name type="scientific">Adineta steineri</name>
    <dbReference type="NCBI Taxonomy" id="433720"/>
    <lineage>
        <taxon>Eukaryota</taxon>
        <taxon>Metazoa</taxon>
        <taxon>Spiralia</taxon>
        <taxon>Gnathifera</taxon>
        <taxon>Rotifera</taxon>
        <taxon>Eurotatoria</taxon>
        <taxon>Bdelloidea</taxon>
        <taxon>Adinetida</taxon>
        <taxon>Adinetidae</taxon>
        <taxon>Adineta</taxon>
    </lineage>
</organism>
<dbReference type="EMBL" id="CAJOAY010001220">
    <property type="protein sequence ID" value="CAF3812458.1"/>
    <property type="molecule type" value="Genomic_DNA"/>
</dbReference>
<dbReference type="PROSITE" id="PS00018">
    <property type="entry name" value="EF_HAND_1"/>
    <property type="match status" value="1"/>
</dbReference>
<dbReference type="EMBL" id="CAJNON010000195">
    <property type="protein sequence ID" value="CAF1091153.1"/>
    <property type="molecule type" value="Genomic_DNA"/>
</dbReference>
<evidence type="ECO:0000313" key="10">
    <source>
        <dbReference type="EMBL" id="CAF1679008.1"/>
    </source>
</evidence>
<evidence type="ECO:0000313" key="12">
    <source>
        <dbReference type="Proteomes" id="UP000663832"/>
    </source>
</evidence>
<evidence type="ECO:0000256" key="3">
    <source>
        <dbReference type="ARBA" id="ARBA00022723"/>
    </source>
</evidence>
<dbReference type="Proteomes" id="UP000663877">
    <property type="component" value="Unassembled WGS sequence"/>
</dbReference>
<comment type="caution">
    <text evidence="10">The sequence shown here is derived from an EMBL/GenBank/DDBJ whole genome shotgun (WGS) entry which is preliminary data.</text>
</comment>
<dbReference type="InterPro" id="IPR002048">
    <property type="entry name" value="EF_hand_dom"/>
</dbReference>
<feature type="domain" description="EF-hand" evidence="7">
    <location>
        <begin position="145"/>
        <end position="180"/>
    </location>
</feature>
<dbReference type="Gene3D" id="1.10.238.10">
    <property type="entry name" value="EF-hand"/>
    <property type="match status" value="1"/>
</dbReference>
<sequence length="190" mass="22309">MGTSTSKLDDKVYESIAKYTELTRDDILAWEERFTHQCDPGSTTMTMEQFCKFYQELRPTENVKRLSENVFRAFDLNGDHGISFSEFLIAYVATTEAPLEQKLRYAFNVYDLDHNCMIDRAEILFILRAMFQLLGMNDDNSHKYSYEQCADTIMKNLDVNEDQRISQEEFIQGLKQDPFLRSLMNPFQND</sequence>
<dbReference type="PRINTS" id="PR00450">
    <property type="entry name" value="RECOVERIN"/>
</dbReference>
<keyword evidence="6" id="KW-0449">Lipoprotein</keyword>
<gene>
    <name evidence="9" type="ORF">BJG266_LOCUS49696</name>
    <name evidence="11" type="ORF">OKA104_LOCUS19147</name>
    <name evidence="10" type="ORF">QVE165_LOCUS66784</name>
    <name evidence="8" type="ORF">VCS650_LOCUS19568</name>
</gene>
<dbReference type="InterPro" id="IPR011992">
    <property type="entry name" value="EF-hand-dom_pair"/>
</dbReference>
<keyword evidence="5" id="KW-0106">Calcium</keyword>